<accession>A0A4Y7RBE2</accession>
<dbReference type="Proteomes" id="UP000298324">
    <property type="component" value="Unassembled WGS sequence"/>
</dbReference>
<dbReference type="Gene3D" id="6.20.240.60">
    <property type="match status" value="1"/>
</dbReference>
<dbReference type="Gene3D" id="1.10.10.2520">
    <property type="entry name" value="Cell wall hydrolase SleB, domain 1"/>
    <property type="match status" value="1"/>
</dbReference>
<proteinExistence type="predicted"/>
<evidence type="ECO:0000313" key="4">
    <source>
        <dbReference type="Proteomes" id="UP000298324"/>
    </source>
</evidence>
<evidence type="ECO:0000259" key="2">
    <source>
        <dbReference type="Pfam" id="PF07486"/>
    </source>
</evidence>
<dbReference type="Pfam" id="PF07486">
    <property type="entry name" value="Hydrolase_2"/>
    <property type="match status" value="1"/>
</dbReference>
<reference evidence="3 4" key="1">
    <citation type="journal article" date="2018" name="Environ. Microbiol.">
        <title>Novel energy conservation strategies and behaviour of Pelotomaculum schinkii driving syntrophic propionate catabolism.</title>
        <authorList>
            <person name="Hidalgo-Ahumada C.A.P."/>
            <person name="Nobu M.K."/>
            <person name="Narihiro T."/>
            <person name="Tamaki H."/>
            <person name="Liu W.T."/>
            <person name="Kamagata Y."/>
            <person name="Stams A.J.M."/>
            <person name="Imachi H."/>
            <person name="Sousa D.Z."/>
        </authorList>
    </citation>
    <scope>NUCLEOTIDE SEQUENCE [LARGE SCALE GENOMIC DNA]</scope>
    <source>
        <strain evidence="3 4">HH</strain>
    </source>
</reference>
<dbReference type="AlphaFoldDB" id="A0A4Y7RBE2"/>
<dbReference type="GO" id="GO:0016787">
    <property type="term" value="F:hydrolase activity"/>
    <property type="evidence" value="ECO:0007669"/>
    <property type="project" value="InterPro"/>
</dbReference>
<dbReference type="InterPro" id="IPR042047">
    <property type="entry name" value="SleB_dom1"/>
</dbReference>
<name>A0A4Y7RBE2_9FIRM</name>
<sequence length="216" mass="23547">MRLLKVCKRIKLEQLKIVIGKLCRQYDQTKMGICLAACVMLLPAALLLHQGAALQKIMKPVKEEQQIISAPPEELSGDVQQPAQAGRSGVPETSRGGQVDRASVNLLAQVIEGEAADEPYQGKVAVGAVILNRTESGEFPHTIPGVIYERDAFESVSNGQFQRPLSRDSMNAAIEALNGSDPTGGALYFWNPAKSSSQWVWSRPIVTQIGRHVFAR</sequence>
<protein>
    <submittedName>
        <fullName evidence="3">Spore cortex-lytic enzyme</fullName>
    </submittedName>
</protein>
<dbReference type="EMBL" id="QFGA01000002">
    <property type="protein sequence ID" value="TEB06152.1"/>
    <property type="molecule type" value="Genomic_DNA"/>
</dbReference>
<evidence type="ECO:0000313" key="3">
    <source>
        <dbReference type="EMBL" id="TEB06152.1"/>
    </source>
</evidence>
<gene>
    <name evidence="3" type="primary">sleB_3</name>
    <name evidence="3" type="ORF">Psch_03195</name>
</gene>
<evidence type="ECO:0000256" key="1">
    <source>
        <dbReference type="SAM" id="MobiDB-lite"/>
    </source>
</evidence>
<feature type="domain" description="Cell wall hydrolase SleB" evidence="2">
    <location>
        <begin position="118"/>
        <end position="215"/>
    </location>
</feature>
<dbReference type="InterPro" id="IPR011105">
    <property type="entry name" value="Cell_wall_hydrolase_SleB"/>
</dbReference>
<feature type="region of interest" description="Disordered" evidence="1">
    <location>
        <begin position="72"/>
        <end position="97"/>
    </location>
</feature>
<comment type="caution">
    <text evidence="3">The sequence shown here is derived from an EMBL/GenBank/DDBJ whole genome shotgun (WGS) entry which is preliminary data.</text>
</comment>
<organism evidence="3 4">
    <name type="scientific">Pelotomaculum schinkii</name>
    <dbReference type="NCBI Taxonomy" id="78350"/>
    <lineage>
        <taxon>Bacteria</taxon>
        <taxon>Bacillati</taxon>
        <taxon>Bacillota</taxon>
        <taxon>Clostridia</taxon>
        <taxon>Eubacteriales</taxon>
        <taxon>Desulfotomaculaceae</taxon>
        <taxon>Pelotomaculum</taxon>
    </lineage>
</organism>
<keyword evidence="4" id="KW-1185">Reference proteome</keyword>